<comment type="caution">
    <text evidence="10">The sequence shown here is derived from an EMBL/GenBank/DDBJ whole genome shotgun (WGS) entry which is preliminary data.</text>
</comment>
<dbReference type="EMBL" id="JARWBG010000010">
    <property type="protein sequence ID" value="MDH2389315.1"/>
    <property type="molecule type" value="Genomic_DNA"/>
</dbReference>
<feature type="transmembrane region" description="Helical" evidence="9">
    <location>
        <begin position="576"/>
        <end position="598"/>
    </location>
</feature>
<keyword evidence="7 9" id="KW-0472">Membrane</keyword>
<feature type="transmembrane region" description="Helical" evidence="9">
    <location>
        <begin position="158"/>
        <end position="174"/>
    </location>
</feature>
<keyword evidence="4" id="KW-0133">Cell shape</keyword>
<accession>A0ABT6HL16</accession>
<feature type="transmembrane region" description="Helical" evidence="9">
    <location>
        <begin position="504"/>
        <end position="527"/>
    </location>
</feature>
<feature type="transmembrane region" description="Helical" evidence="9">
    <location>
        <begin position="471"/>
        <end position="492"/>
    </location>
</feature>
<dbReference type="Proteomes" id="UP001223144">
    <property type="component" value="Unassembled WGS sequence"/>
</dbReference>
<evidence type="ECO:0000256" key="8">
    <source>
        <dbReference type="SAM" id="MobiDB-lite"/>
    </source>
</evidence>
<evidence type="ECO:0000256" key="3">
    <source>
        <dbReference type="ARBA" id="ARBA00022692"/>
    </source>
</evidence>
<keyword evidence="6 9" id="KW-1133">Transmembrane helix</keyword>
<dbReference type="PRINTS" id="PR01806">
    <property type="entry name" value="VIRFACTRMVIN"/>
</dbReference>
<feature type="transmembrane region" description="Helical" evidence="9">
    <location>
        <begin position="533"/>
        <end position="555"/>
    </location>
</feature>
<keyword evidence="2" id="KW-1003">Cell membrane</keyword>
<feature type="transmembrane region" description="Helical" evidence="9">
    <location>
        <begin position="431"/>
        <end position="451"/>
    </location>
</feature>
<feature type="transmembrane region" description="Helical" evidence="9">
    <location>
        <begin position="391"/>
        <end position="410"/>
    </location>
</feature>
<evidence type="ECO:0000256" key="2">
    <source>
        <dbReference type="ARBA" id="ARBA00022475"/>
    </source>
</evidence>
<dbReference type="Pfam" id="PF03023">
    <property type="entry name" value="MurJ"/>
    <property type="match status" value="1"/>
</dbReference>
<keyword evidence="11" id="KW-1185">Reference proteome</keyword>
<dbReference type="CDD" id="cd13123">
    <property type="entry name" value="MATE_MurJ_like"/>
    <property type="match status" value="1"/>
</dbReference>
<proteinExistence type="predicted"/>
<evidence type="ECO:0000256" key="5">
    <source>
        <dbReference type="ARBA" id="ARBA00022984"/>
    </source>
</evidence>
<organism evidence="10 11">
    <name type="scientific">Streptomyces chengmaiensis</name>
    <dbReference type="NCBI Taxonomy" id="3040919"/>
    <lineage>
        <taxon>Bacteria</taxon>
        <taxon>Bacillati</taxon>
        <taxon>Actinomycetota</taxon>
        <taxon>Actinomycetes</taxon>
        <taxon>Kitasatosporales</taxon>
        <taxon>Streptomycetaceae</taxon>
        <taxon>Streptomyces</taxon>
    </lineage>
</organism>
<protein>
    <submittedName>
        <fullName evidence="10">Murein biosynthesis integral membrane protein MurJ</fullName>
    </submittedName>
</protein>
<feature type="transmembrane region" description="Helical" evidence="9">
    <location>
        <begin position="270"/>
        <end position="294"/>
    </location>
</feature>
<feature type="transmembrane region" description="Helical" evidence="9">
    <location>
        <begin position="235"/>
        <end position="258"/>
    </location>
</feature>
<evidence type="ECO:0000313" key="11">
    <source>
        <dbReference type="Proteomes" id="UP001223144"/>
    </source>
</evidence>
<reference evidence="10 11" key="1">
    <citation type="submission" date="2023-04" db="EMBL/GenBank/DDBJ databases">
        <title>Streptomyces chengmaiensis sp. nov. isolated from the stem of mangrove plant in Hainan.</title>
        <authorList>
            <person name="Huang X."/>
            <person name="Zhou S."/>
            <person name="Chu X."/>
            <person name="Xie Y."/>
            <person name="Lin Y."/>
        </authorList>
    </citation>
    <scope>NUCLEOTIDE SEQUENCE [LARGE SCALE GENOMIC DNA]</scope>
    <source>
        <strain evidence="10 11">HNM0663</strain>
    </source>
</reference>
<dbReference type="NCBIfam" id="TIGR01695">
    <property type="entry name" value="murJ_mviN"/>
    <property type="match status" value="1"/>
</dbReference>
<evidence type="ECO:0000313" key="10">
    <source>
        <dbReference type="EMBL" id="MDH2389315.1"/>
    </source>
</evidence>
<evidence type="ECO:0000256" key="6">
    <source>
        <dbReference type="ARBA" id="ARBA00022989"/>
    </source>
</evidence>
<dbReference type="PANTHER" id="PTHR47019">
    <property type="entry name" value="LIPID II FLIPPASE MURJ"/>
    <property type="match status" value="1"/>
</dbReference>
<feature type="transmembrane region" description="Helical" evidence="9">
    <location>
        <begin position="341"/>
        <end position="362"/>
    </location>
</feature>
<feature type="transmembrane region" description="Helical" evidence="9">
    <location>
        <begin position="300"/>
        <end position="320"/>
    </location>
</feature>
<feature type="compositionally biased region" description="Low complexity" evidence="8">
    <location>
        <begin position="17"/>
        <end position="55"/>
    </location>
</feature>
<feature type="transmembrane region" description="Helical" evidence="9">
    <location>
        <begin position="131"/>
        <end position="152"/>
    </location>
</feature>
<keyword evidence="3 9" id="KW-0812">Transmembrane</keyword>
<comment type="subcellular location">
    <subcellularLocation>
        <location evidence="1">Cell membrane</location>
        <topology evidence="1">Multi-pass membrane protein</topology>
    </subcellularLocation>
</comment>
<evidence type="ECO:0000256" key="1">
    <source>
        <dbReference type="ARBA" id="ARBA00004651"/>
    </source>
</evidence>
<dbReference type="PANTHER" id="PTHR47019:SF1">
    <property type="entry name" value="LIPID II FLIPPASE MURJ"/>
    <property type="match status" value="1"/>
</dbReference>
<gene>
    <name evidence="10" type="primary">murJ</name>
    <name evidence="10" type="ORF">QCN29_11025</name>
</gene>
<evidence type="ECO:0000256" key="7">
    <source>
        <dbReference type="ARBA" id="ARBA00023136"/>
    </source>
</evidence>
<feature type="transmembrane region" description="Helical" evidence="9">
    <location>
        <begin position="195"/>
        <end position="215"/>
    </location>
</feature>
<sequence length="651" mass="66376">MSLRHPPAGGPAETVDVPPARRNAAVPAAGDPAVPAGAASEETASAPAAHVGADPGPAPRDPGPAPRDPGPAPRDPGPAPRDGASSGGGHAAGTERDDRAGSAEPGPRQASVARSGAVMAAGSVVSRATGFVRSAVVAAALGVGVVADGYAVGNSVPTIVYMLLLGGALNAVFVPELVKAAKEHDDGGAAYTDRLLTVCTAALVVLTAAAVLAAPAVVDVYTDYTGGQRAATVAFARYCLPQIFFLGLFTLLGQVLNARGRFGAMMWTPVLNNVVVIAVFGLFLVTAGTGGALTPAETALLGWGTTAGIAVQALALWPSLRAARFRWRPRFDWRGSGLTRPLRSAGWLVLLVLTNQLAYWAVTRLATAAGTRAAALGIDGGAGFSAYNNAYVLWAVPHGIVTVSLVTALMPRMSGAAADGDAAAVRRDVAYALRGSLAVVVPAACALLALAQPVMALVYQYGRTDAGDIAVMAGALAAFAPGLIAFSGQYVLSRAFYALSDTRTPFLLNLVIVALNAGGSAAAYLLLPARWAVTGMAGAYSAALFAGWAVTAYTLHRRLARTSGSRARTRLRRSPTAAALARLLLAAAPATVLARLAAEQTSQHGPLVSAAAGTAAVAAVFALLSRPLRLEEVRAVLRTAGRRLRRTRRTP</sequence>
<name>A0ABT6HL16_9ACTN</name>
<dbReference type="InterPro" id="IPR004268">
    <property type="entry name" value="MurJ"/>
</dbReference>
<feature type="region of interest" description="Disordered" evidence="8">
    <location>
        <begin position="1"/>
        <end position="115"/>
    </location>
</feature>
<evidence type="ECO:0000256" key="4">
    <source>
        <dbReference type="ARBA" id="ARBA00022960"/>
    </source>
</evidence>
<feature type="compositionally biased region" description="Pro residues" evidence="8">
    <location>
        <begin position="56"/>
        <end position="79"/>
    </location>
</feature>
<keyword evidence="5" id="KW-0573">Peptidoglycan synthesis</keyword>
<evidence type="ECO:0000256" key="9">
    <source>
        <dbReference type="SAM" id="Phobius"/>
    </source>
</evidence>
<feature type="transmembrane region" description="Helical" evidence="9">
    <location>
        <begin position="604"/>
        <end position="624"/>
    </location>
</feature>
<dbReference type="InterPro" id="IPR051050">
    <property type="entry name" value="Lipid_II_flippase_MurJ/MviN"/>
</dbReference>